<dbReference type="GeneTree" id="ENSGT00390000011093"/>
<keyword evidence="2" id="KW-1185">Reference proteome</keyword>
<dbReference type="Ensembl" id="ENSBIXT00000001184.1">
    <property type="protein sequence ID" value="ENSBIXP00000007761.1"/>
    <property type="gene ID" value="ENSBIXG00000007674.1"/>
</dbReference>
<reference evidence="2 3" key="1">
    <citation type="submission" date="2018-11" db="EMBL/GenBank/DDBJ databases">
        <title>Haplotype-resolved cattle genomes.</title>
        <authorList>
            <person name="Low W.Y."/>
            <person name="Tearle R."/>
            <person name="Bickhart D.M."/>
            <person name="Rosen B.D."/>
            <person name="Koren S."/>
            <person name="Rhie A."/>
            <person name="Hiendleder S."/>
            <person name="Phillippy A.M."/>
            <person name="Smith T.P.L."/>
            <person name="Williams J.L."/>
        </authorList>
    </citation>
    <scope>NUCLEOTIDE SEQUENCE [LARGE SCALE GENOMIC DNA]</scope>
</reference>
<evidence type="ECO:0000313" key="3">
    <source>
        <dbReference type="Proteomes" id="UP000429181"/>
    </source>
</evidence>
<protein>
    <submittedName>
        <fullName evidence="1">Arylformamidase</fullName>
    </submittedName>
</protein>
<dbReference type="Proteomes" id="UP000429181">
    <property type="component" value="Chromosome 19"/>
</dbReference>
<accession>A0A4W2FA67</accession>
<sequence length="101" mass="11629">MCVWWYKAGMDVSGGNHRHEAPWKRMSKEELDNQYSPSRWVVRLGAEEAMRTYSQIGNEAMPFLVFFHGGYWQSGRHCAKEGGKPPLKSSMIWTTLKSFGT</sequence>
<organism evidence="1 3">
    <name type="scientific">Bos indicus x Bos taurus</name>
    <name type="common">Hybrid cattle</name>
    <dbReference type="NCBI Taxonomy" id="30522"/>
    <lineage>
        <taxon>Eukaryota</taxon>
        <taxon>Metazoa</taxon>
        <taxon>Chordata</taxon>
        <taxon>Craniata</taxon>
        <taxon>Vertebrata</taxon>
        <taxon>Euteleostomi</taxon>
        <taxon>Mammalia</taxon>
        <taxon>Eutheria</taxon>
        <taxon>Laurasiatheria</taxon>
        <taxon>Artiodactyla</taxon>
        <taxon>Ruminantia</taxon>
        <taxon>Pecora</taxon>
        <taxon>Bovidae</taxon>
        <taxon>Bovinae</taxon>
        <taxon>Bos</taxon>
    </lineage>
</organism>
<dbReference type="AlphaFoldDB" id="A0A4W2FA67"/>
<proteinExistence type="predicted"/>
<gene>
    <name evidence="1" type="primary">AFMID</name>
</gene>
<dbReference type="Proteomes" id="UP000314981">
    <property type="component" value="Chromosome 19"/>
</dbReference>
<name>A0A4W2FA67_BOBOX</name>
<reference evidence="1" key="2">
    <citation type="submission" date="2025-05" db="UniProtKB">
        <authorList>
            <consortium name="Ensembl"/>
        </authorList>
    </citation>
    <scope>IDENTIFICATION</scope>
</reference>
<evidence type="ECO:0000313" key="1">
    <source>
        <dbReference type="Ensembl" id="ENSBIXP00005002159.1"/>
    </source>
</evidence>
<evidence type="ECO:0000313" key="2">
    <source>
        <dbReference type="Proteomes" id="UP000314981"/>
    </source>
</evidence>
<dbReference type="Ensembl" id="ENSBIXT00005012806.1">
    <property type="protein sequence ID" value="ENSBIXP00005002159.1"/>
    <property type="gene ID" value="ENSBIXG00005008576.1"/>
</dbReference>